<dbReference type="GO" id="GO:0052636">
    <property type="term" value="F:arabinosyltransferase activity"/>
    <property type="evidence" value="ECO:0007669"/>
    <property type="project" value="TreeGrafter"/>
</dbReference>
<sequence>MLFRWHTYILLMLCLISLWLMLQGLARTHSMKVHTTHPSESLQRLNGDIDRYNIVPVDVTKPDSPARVKRHSYRRSRTFSRPDDKPIKERQEPEFLPADEYLLTDELVLRAAMDRTLAVIFVDAVTLDWAFNWVAHSKRAGMTKHLVGARDGYSLYKLVKAGVPAFAAVTEGTSVESWKSPPSNDFESQSADEIARERIQVLDTALKAGVDVLISDSDTVWLKNPLRYFANHVSADLLVSSAAHAPTTNDTGLELPEAVHYPVDLGVLYVRATPASRKLVTQWKANAKAHPDRTAHTGFTELLHPNLDSPREDRLFGIFEDVALLGLLPVTLFCGGHHYFVTKLPQQRQLEPFVVHTSFTFGGLQGRRHRLREATLWEDPPEYYNNPMGYLTFEMDLPPELLLPFENYYPDERASRPLTNAASEEGGSTDDVALVRAHMDLVWHQVKQIRRAAQLAYGLGRVLILPPLMCGLDRWWFPHAGALPESHLRLPFSCPLDHVVNVQFWEEEPRVRFREHSFLANPRTPARVLESFGTVHVKPRPAAPEPEGPKDVAVMNRRHIDNVLEMPSSVENAHRQLRESQAIKVLRFKELGQASEDFAWETNEEDVGKDPFNRWFERLGSTWCCIKPGLRGQLGHVHYDFLRDRIGTNHSQWKIFRQDPWDLHFGD</sequence>
<reference evidence="3 4" key="1">
    <citation type="journal article" date="2015" name="Genome Biol. Evol.">
        <title>Comparative Genomics of a Bacterivorous Green Alga Reveals Evolutionary Causalities and Consequences of Phago-Mixotrophic Mode of Nutrition.</title>
        <authorList>
            <person name="Burns J.A."/>
            <person name="Paasch A."/>
            <person name="Narechania A."/>
            <person name="Kim E."/>
        </authorList>
    </citation>
    <scope>NUCLEOTIDE SEQUENCE [LARGE SCALE GENOMIC DNA]</scope>
    <source>
        <strain evidence="3 4">PLY_AMNH</strain>
    </source>
</reference>
<name>A0AAE0ENJ3_9CHLO</name>
<feature type="domain" description="Nucleotide-diphospho-sugar transferase" evidence="2">
    <location>
        <begin position="142"/>
        <end position="371"/>
    </location>
</feature>
<keyword evidence="4" id="KW-1185">Reference proteome</keyword>
<dbReference type="InterPro" id="IPR053250">
    <property type="entry name" value="Glycosyltransferase_77"/>
</dbReference>
<dbReference type="InterPro" id="IPR005069">
    <property type="entry name" value="Nucl-diP-sugar_transferase"/>
</dbReference>
<keyword evidence="1" id="KW-0732">Signal</keyword>
<feature type="signal peptide" evidence="1">
    <location>
        <begin position="1"/>
        <end position="26"/>
    </location>
</feature>
<dbReference type="Pfam" id="PF03407">
    <property type="entry name" value="Nucleotid_trans"/>
    <property type="match status" value="1"/>
</dbReference>
<evidence type="ECO:0000313" key="3">
    <source>
        <dbReference type="EMBL" id="KAK3234489.1"/>
    </source>
</evidence>
<evidence type="ECO:0000313" key="4">
    <source>
        <dbReference type="Proteomes" id="UP001190700"/>
    </source>
</evidence>
<gene>
    <name evidence="3" type="ORF">CYMTET_55261</name>
</gene>
<dbReference type="PANTHER" id="PTHR46936">
    <property type="entry name" value="ARABINOSYLTRANSFERASE XEG113"/>
    <property type="match status" value="1"/>
</dbReference>
<dbReference type="PANTHER" id="PTHR46936:SF1">
    <property type="entry name" value="ARABINOSYLTRANSFERASE XEG113"/>
    <property type="match status" value="1"/>
</dbReference>
<accession>A0AAE0ENJ3</accession>
<protein>
    <recommendedName>
        <fullName evidence="2">Nucleotide-diphospho-sugar transferase domain-containing protein</fullName>
    </recommendedName>
</protein>
<evidence type="ECO:0000259" key="2">
    <source>
        <dbReference type="Pfam" id="PF03407"/>
    </source>
</evidence>
<dbReference type="Proteomes" id="UP001190700">
    <property type="component" value="Unassembled WGS sequence"/>
</dbReference>
<organism evidence="3 4">
    <name type="scientific">Cymbomonas tetramitiformis</name>
    <dbReference type="NCBI Taxonomy" id="36881"/>
    <lineage>
        <taxon>Eukaryota</taxon>
        <taxon>Viridiplantae</taxon>
        <taxon>Chlorophyta</taxon>
        <taxon>Pyramimonadophyceae</taxon>
        <taxon>Pyramimonadales</taxon>
        <taxon>Pyramimonadaceae</taxon>
        <taxon>Cymbomonas</taxon>
    </lineage>
</organism>
<evidence type="ECO:0000256" key="1">
    <source>
        <dbReference type="SAM" id="SignalP"/>
    </source>
</evidence>
<comment type="caution">
    <text evidence="3">The sequence shown here is derived from an EMBL/GenBank/DDBJ whole genome shotgun (WGS) entry which is preliminary data.</text>
</comment>
<proteinExistence type="predicted"/>
<dbReference type="GO" id="GO:0052325">
    <property type="term" value="P:cell wall pectin biosynthetic process"/>
    <property type="evidence" value="ECO:0007669"/>
    <property type="project" value="TreeGrafter"/>
</dbReference>
<dbReference type="EMBL" id="LGRX02035486">
    <property type="protein sequence ID" value="KAK3234489.1"/>
    <property type="molecule type" value="Genomic_DNA"/>
</dbReference>
<feature type="chain" id="PRO_5042099988" description="Nucleotide-diphospho-sugar transferase domain-containing protein" evidence="1">
    <location>
        <begin position="27"/>
        <end position="667"/>
    </location>
</feature>
<dbReference type="AlphaFoldDB" id="A0AAE0ENJ3"/>
<dbReference type="GO" id="GO:0005794">
    <property type="term" value="C:Golgi apparatus"/>
    <property type="evidence" value="ECO:0007669"/>
    <property type="project" value="TreeGrafter"/>
</dbReference>